<dbReference type="Pfam" id="PF00004">
    <property type="entry name" value="AAA"/>
    <property type="match status" value="1"/>
</dbReference>
<dbReference type="GO" id="GO:0016787">
    <property type="term" value="F:hydrolase activity"/>
    <property type="evidence" value="ECO:0007669"/>
    <property type="project" value="UniProtKB-KW"/>
</dbReference>
<evidence type="ECO:0000256" key="1">
    <source>
        <dbReference type="ARBA" id="ARBA00001946"/>
    </source>
</evidence>
<keyword evidence="9" id="KW-1185">Reference proteome</keyword>
<dbReference type="Gene3D" id="3.40.50.300">
    <property type="entry name" value="P-loop containing nucleotide triphosphate hydrolases"/>
    <property type="match status" value="1"/>
</dbReference>
<reference evidence="8 9" key="1">
    <citation type="submission" date="2024-11" db="EMBL/GenBank/DDBJ databases">
        <title>Chromosome-level genome assembly of Eucalyptus globulus Labill. provides insights into its genome evolution.</title>
        <authorList>
            <person name="Li X."/>
        </authorList>
    </citation>
    <scope>NUCLEOTIDE SEQUENCE [LARGE SCALE GENOMIC DNA]</scope>
    <source>
        <strain evidence="8">CL2024</strain>
        <tissue evidence="8">Fresh tender leaves</tissue>
    </source>
</reference>
<name>A0ABD3L7Z4_EUCGL</name>
<dbReference type="EMBL" id="JBJKBG010000003">
    <property type="protein sequence ID" value="KAL3746036.1"/>
    <property type="molecule type" value="Genomic_DNA"/>
</dbReference>
<gene>
    <name evidence="8" type="ORF">ACJRO7_015047</name>
</gene>
<dbReference type="GO" id="GO:0005524">
    <property type="term" value="F:ATP binding"/>
    <property type="evidence" value="ECO:0007669"/>
    <property type="project" value="UniProtKB-KW"/>
</dbReference>
<dbReference type="AlphaFoldDB" id="A0ABD3L7Z4"/>
<organism evidence="8 9">
    <name type="scientific">Eucalyptus globulus</name>
    <name type="common">Tasmanian blue gum</name>
    <dbReference type="NCBI Taxonomy" id="34317"/>
    <lineage>
        <taxon>Eukaryota</taxon>
        <taxon>Viridiplantae</taxon>
        <taxon>Streptophyta</taxon>
        <taxon>Embryophyta</taxon>
        <taxon>Tracheophyta</taxon>
        <taxon>Spermatophyta</taxon>
        <taxon>Magnoliopsida</taxon>
        <taxon>eudicotyledons</taxon>
        <taxon>Gunneridae</taxon>
        <taxon>Pentapetalae</taxon>
        <taxon>rosids</taxon>
        <taxon>malvids</taxon>
        <taxon>Myrtales</taxon>
        <taxon>Myrtaceae</taxon>
        <taxon>Myrtoideae</taxon>
        <taxon>Eucalypteae</taxon>
        <taxon>Eucalyptus</taxon>
    </lineage>
</organism>
<evidence type="ECO:0000259" key="7">
    <source>
        <dbReference type="Pfam" id="PF14363"/>
    </source>
</evidence>
<keyword evidence="3" id="KW-0067">ATP-binding</keyword>
<sequence>MKEFWTSLVSLLGVLASLMNILQVVLPQELWFAAFKFLNQALNYFSSYCYCDVTEIEGINTNELYNAVQLYLSSFVSASASVSRLSLTRAINSSATTFGLSSNDCINDVFNGIAVQWEHVVTQRQSQTTSWRPLPDEKRGFRLRIKKRDKDLILNSYLDYVMDKADDIRRKNQKRLLYTNSFARSLDSWGQPWNPALLEHPSTFDTLAMDPERKRDIMEDLSNFAARQAPYQRNGGGGRKRCYLLSGQPGTEKESMITAMADFLGYDIYDLEPTKVHSKPELLNLLVKTSSKCIIVIKDIDCLVNLSNRSKVPQAATPQSYYDPGAPGAAHSGEDRNNSTITVWELLNFPDGVWSCCGSARIFVYTTSHFEKLHPALLQNIGMDMHICMDA</sequence>
<keyword evidence="4" id="KW-0460">Magnesium</keyword>
<dbReference type="InterPro" id="IPR003959">
    <property type="entry name" value="ATPase_AAA_core"/>
</dbReference>
<protein>
    <recommendedName>
        <fullName evidence="10">ATPase AAA-type core domain-containing protein</fullName>
    </recommendedName>
</protein>
<keyword evidence="2" id="KW-0378">Hydrolase</keyword>
<accession>A0ABD3L7Z4</accession>
<proteinExistence type="predicted"/>
<evidence type="ECO:0000256" key="5">
    <source>
        <dbReference type="SAM" id="MobiDB-lite"/>
    </source>
</evidence>
<feature type="domain" description="ATPase AAA-type core" evidence="6">
    <location>
        <begin position="243"/>
        <end position="311"/>
    </location>
</feature>
<evidence type="ECO:0008006" key="10">
    <source>
        <dbReference type="Google" id="ProtNLM"/>
    </source>
</evidence>
<keyword evidence="3" id="KW-0547">Nucleotide-binding</keyword>
<comment type="caution">
    <text evidence="8">The sequence shown here is derived from an EMBL/GenBank/DDBJ whole genome shotgun (WGS) entry which is preliminary data.</text>
</comment>
<evidence type="ECO:0000256" key="4">
    <source>
        <dbReference type="ARBA" id="ARBA00022842"/>
    </source>
</evidence>
<dbReference type="PANTHER" id="PTHR23070">
    <property type="entry name" value="BCS1 AAA-TYPE ATPASE"/>
    <property type="match status" value="1"/>
</dbReference>
<feature type="domain" description="AAA-type ATPase N-terminal" evidence="7">
    <location>
        <begin position="26"/>
        <end position="120"/>
    </location>
</feature>
<dbReference type="Proteomes" id="UP001634007">
    <property type="component" value="Unassembled WGS sequence"/>
</dbReference>
<evidence type="ECO:0000256" key="2">
    <source>
        <dbReference type="ARBA" id="ARBA00022801"/>
    </source>
</evidence>
<evidence type="ECO:0000313" key="9">
    <source>
        <dbReference type="Proteomes" id="UP001634007"/>
    </source>
</evidence>
<dbReference type="InterPro" id="IPR025753">
    <property type="entry name" value="AAA_N_dom"/>
</dbReference>
<evidence type="ECO:0000259" key="6">
    <source>
        <dbReference type="Pfam" id="PF00004"/>
    </source>
</evidence>
<evidence type="ECO:0000313" key="8">
    <source>
        <dbReference type="EMBL" id="KAL3746036.1"/>
    </source>
</evidence>
<evidence type="ECO:0000256" key="3">
    <source>
        <dbReference type="ARBA" id="ARBA00022840"/>
    </source>
</evidence>
<dbReference type="InterPro" id="IPR050747">
    <property type="entry name" value="Mitochondrial_chaperone_BCS1"/>
</dbReference>
<dbReference type="InterPro" id="IPR027417">
    <property type="entry name" value="P-loop_NTPase"/>
</dbReference>
<dbReference type="SUPFAM" id="SSF52540">
    <property type="entry name" value="P-loop containing nucleoside triphosphate hydrolases"/>
    <property type="match status" value="1"/>
</dbReference>
<comment type="cofactor">
    <cofactor evidence="1">
        <name>Mg(2+)</name>
        <dbReference type="ChEBI" id="CHEBI:18420"/>
    </cofactor>
</comment>
<feature type="region of interest" description="Disordered" evidence="5">
    <location>
        <begin position="315"/>
        <end position="334"/>
    </location>
</feature>
<dbReference type="Pfam" id="PF14363">
    <property type="entry name" value="AAA_assoc"/>
    <property type="match status" value="1"/>
</dbReference>